<dbReference type="InterPro" id="IPR011129">
    <property type="entry name" value="CSD"/>
</dbReference>
<dbReference type="EMBL" id="CP000828">
    <property type="protein sequence ID" value="ABW29196.1"/>
    <property type="molecule type" value="Genomic_DNA"/>
</dbReference>
<dbReference type="Pfam" id="PF17876">
    <property type="entry name" value="CSD2"/>
    <property type="match status" value="1"/>
</dbReference>
<evidence type="ECO:0000256" key="4">
    <source>
        <dbReference type="SAM" id="MobiDB-lite"/>
    </source>
</evidence>
<dbReference type="Proteomes" id="UP000000268">
    <property type="component" value="Chromosome"/>
</dbReference>
<dbReference type="KEGG" id="amr:AM1_4216"/>
<dbReference type="GO" id="GO:0006402">
    <property type="term" value="P:mRNA catabolic process"/>
    <property type="evidence" value="ECO:0007669"/>
    <property type="project" value="TreeGrafter"/>
</dbReference>
<keyword evidence="3" id="KW-0269">Exonuclease</keyword>
<keyword evidence="7" id="KW-1185">Reference proteome</keyword>
<feature type="domain" description="S1 motif" evidence="5">
    <location>
        <begin position="654"/>
        <end position="735"/>
    </location>
</feature>
<dbReference type="InterPro" id="IPR040476">
    <property type="entry name" value="CSD2"/>
</dbReference>
<keyword evidence="2" id="KW-0378">Hydrolase</keyword>
<dbReference type="GO" id="GO:0003723">
    <property type="term" value="F:RNA binding"/>
    <property type="evidence" value="ECO:0007669"/>
    <property type="project" value="InterPro"/>
</dbReference>
<evidence type="ECO:0000256" key="1">
    <source>
        <dbReference type="ARBA" id="ARBA00022722"/>
    </source>
</evidence>
<dbReference type="SMART" id="SM00357">
    <property type="entry name" value="CSP"/>
    <property type="match status" value="1"/>
</dbReference>
<name>B0CCN4_ACAM1</name>
<dbReference type="InterPro" id="IPR012340">
    <property type="entry name" value="NA-bd_OB-fold"/>
</dbReference>
<dbReference type="SUPFAM" id="SSF50249">
    <property type="entry name" value="Nucleic acid-binding proteins"/>
    <property type="match status" value="3"/>
</dbReference>
<dbReference type="Pfam" id="PF08206">
    <property type="entry name" value="OB_RNB"/>
    <property type="match status" value="1"/>
</dbReference>
<dbReference type="CDD" id="cd04471">
    <property type="entry name" value="S1_RNase_R"/>
    <property type="match status" value="1"/>
</dbReference>
<evidence type="ECO:0000313" key="7">
    <source>
        <dbReference type="Proteomes" id="UP000000268"/>
    </source>
</evidence>
<dbReference type="PANTHER" id="PTHR23355:SF9">
    <property type="entry name" value="DIS3-LIKE EXONUCLEASE 2"/>
    <property type="match status" value="1"/>
</dbReference>
<evidence type="ECO:0000313" key="6">
    <source>
        <dbReference type="EMBL" id="ABW29196.1"/>
    </source>
</evidence>
<dbReference type="GO" id="GO:0004540">
    <property type="term" value="F:RNA nuclease activity"/>
    <property type="evidence" value="ECO:0007669"/>
    <property type="project" value="InterPro"/>
</dbReference>
<keyword evidence="1" id="KW-0540">Nuclease</keyword>
<proteinExistence type="predicted"/>
<sequence>MEFSISTLLNNFADDKLLAPKALEKKLDCQASDGIRQLQITLEALEKVGILTKERGKYKRLPEEGVVEGKLRCSSKGFCFAIQDQDDTEDIYIRESQLNTAWNGDRVLVKVTKEGRRRRSPEGEVRLILERSNPSVIARVKKTEAGEYRAVPLDDRLLFELALHQETDGPDLEAAIDQLVHVEIVRYPLGQLSPLGRVTQVLGSDAQSAADTELVFCKYDLPRSFPEDVLAEAEALPKKLRKADQKKRVNLLKVPTFTICDRTPNPTQLDHAFSVEKLKGSKWRVGVHVTDLVYYLDPDSSIERQASQRGAAMFLGDTALPLFPETCIERIGALTAGKDHLTFSILVTLDNEGEVLEFEIQPSVIHVDQHLAYEQVQEILDGDHKDKSLADAMQLFQTVSEALKKQRYDRGGFDLLLSTVPPQIMGDEGDLGAVILASPTQAHSIIADLLVLANHLVLSHLQALAIPGVYQIQAPPDAQDLQDLLKLADNIQLSLGLQQEDTVQPQDFQTFSQTFQTSERSAILFELLQSTLKPVQYSAVSGPHFGLALVNNYGHFTSPLNRYGDLLNQRILHAVFTEGRDRRTSRAKEKVNLRHSDCHGQISWNVLPPETQRHLDALITDAIPQLNEQADLARQACQDLTGLQKTKQMQTHTGEVLQGIITGIQSYGFFVRIETLMVEGLVHVSSLKDDWYEYRSRQQTLVGRKNRCQYRLGDRVDVEVKSVDYYRQQIDLIVVGGGSEAPEDEVTEAPIKVNGEDESDLPDETEEE</sequence>
<dbReference type="GO" id="GO:0004527">
    <property type="term" value="F:exonuclease activity"/>
    <property type="evidence" value="ECO:0007669"/>
    <property type="project" value="UniProtKB-KW"/>
</dbReference>
<dbReference type="GO" id="GO:0005829">
    <property type="term" value="C:cytosol"/>
    <property type="evidence" value="ECO:0007669"/>
    <property type="project" value="TreeGrafter"/>
</dbReference>
<organism evidence="6 7">
    <name type="scientific">Acaryochloris marina (strain MBIC 11017)</name>
    <dbReference type="NCBI Taxonomy" id="329726"/>
    <lineage>
        <taxon>Bacteria</taxon>
        <taxon>Bacillati</taxon>
        <taxon>Cyanobacteriota</taxon>
        <taxon>Cyanophyceae</taxon>
        <taxon>Acaryochloridales</taxon>
        <taxon>Acaryochloridaceae</taxon>
        <taxon>Acaryochloris</taxon>
    </lineage>
</organism>
<evidence type="ECO:0000259" key="5">
    <source>
        <dbReference type="PROSITE" id="PS50126"/>
    </source>
</evidence>
<dbReference type="Gene3D" id="2.40.50.140">
    <property type="entry name" value="Nucleic acid-binding proteins"/>
    <property type="match status" value="2"/>
</dbReference>
<feature type="compositionally biased region" description="Acidic residues" evidence="4">
    <location>
        <begin position="756"/>
        <end position="768"/>
    </location>
</feature>
<dbReference type="Pfam" id="PF00773">
    <property type="entry name" value="RNB"/>
    <property type="match status" value="1"/>
</dbReference>
<dbReference type="Pfam" id="PF00575">
    <property type="entry name" value="S1"/>
    <property type="match status" value="1"/>
</dbReference>
<accession>B0CCN4</accession>
<evidence type="ECO:0000256" key="2">
    <source>
        <dbReference type="ARBA" id="ARBA00022801"/>
    </source>
</evidence>
<dbReference type="OrthoDB" id="9764149at2"/>
<dbReference type="InterPro" id="IPR003029">
    <property type="entry name" value="S1_domain"/>
</dbReference>
<protein>
    <submittedName>
        <fullName evidence="6">Acetazolamide conferring resistance protein, putative</fullName>
    </submittedName>
</protein>
<dbReference type="SMART" id="SM00955">
    <property type="entry name" value="RNB"/>
    <property type="match status" value="1"/>
</dbReference>
<dbReference type="SMART" id="SM00316">
    <property type="entry name" value="S1"/>
    <property type="match status" value="1"/>
</dbReference>
<dbReference type="HOGENOM" id="CLU_002333_7_3_3"/>
<dbReference type="STRING" id="329726.AM1_4216"/>
<dbReference type="PROSITE" id="PS50126">
    <property type="entry name" value="S1"/>
    <property type="match status" value="1"/>
</dbReference>
<dbReference type="InterPro" id="IPR050180">
    <property type="entry name" value="RNR_Ribonuclease"/>
</dbReference>
<dbReference type="PANTHER" id="PTHR23355">
    <property type="entry name" value="RIBONUCLEASE"/>
    <property type="match status" value="1"/>
</dbReference>
<gene>
    <name evidence="6" type="primary">zam</name>
    <name evidence="6" type="ordered locus">AM1_4216</name>
</gene>
<dbReference type="eggNOG" id="COG0557">
    <property type="taxonomic scope" value="Bacteria"/>
</dbReference>
<evidence type="ECO:0000256" key="3">
    <source>
        <dbReference type="ARBA" id="ARBA00022839"/>
    </source>
</evidence>
<reference evidence="6 7" key="1">
    <citation type="journal article" date="2008" name="Proc. Natl. Acad. Sci. U.S.A.">
        <title>Niche adaptation and genome expansion in the chlorophyll d-producing cyanobacterium Acaryochloris marina.</title>
        <authorList>
            <person name="Swingley W.D."/>
            <person name="Chen M."/>
            <person name="Cheung P.C."/>
            <person name="Conrad A.L."/>
            <person name="Dejesa L.C."/>
            <person name="Hao J."/>
            <person name="Honchak B.M."/>
            <person name="Karbach L.E."/>
            <person name="Kurdoglu A."/>
            <person name="Lahiri S."/>
            <person name="Mastrian S.D."/>
            <person name="Miyashita H."/>
            <person name="Page L."/>
            <person name="Ramakrishna P."/>
            <person name="Satoh S."/>
            <person name="Sattley W.M."/>
            <person name="Shimada Y."/>
            <person name="Taylor H.L."/>
            <person name="Tomo T."/>
            <person name="Tsuchiya T."/>
            <person name="Wang Z.T."/>
            <person name="Raymond J."/>
            <person name="Mimuro M."/>
            <person name="Blankenship R.E."/>
            <person name="Touchman J.W."/>
        </authorList>
    </citation>
    <scope>NUCLEOTIDE SEQUENCE [LARGE SCALE GENOMIC DNA]</scope>
    <source>
        <strain evidence="7">MBIC 11017</strain>
    </source>
</reference>
<dbReference type="InterPro" id="IPR001900">
    <property type="entry name" value="RNase_II/R"/>
</dbReference>
<feature type="region of interest" description="Disordered" evidence="4">
    <location>
        <begin position="738"/>
        <end position="768"/>
    </location>
</feature>
<dbReference type="AlphaFoldDB" id="B0CCN4"/>
<dbReference type="InterPro" id="IPR013223">
    <property type="entry name" value="RNase_B_OB_dom"/>
</dbReference>
<dbReference type="RefSeq" id="WP_012164530.1">
    <property type="nucleotide sequence ID" value="NC_009925.1"/>
</dbReference>